<reference evidence="1 2" key="1">
    <citation type="submission" date="2021-07" db="EMBL/GenBank/DDBJ databases">
        <title>Whole Genome Sequence of Nocardia Iowensis.</title>
        <authorList>
            <person name="Lamm A."/>
            <person name="Collins-Fairclough A.M."/>
            <person name="Bunk B."/>
            <person name="Sproer C."/>
        </authorList>
    </citation>
    <scope>NUCLEOTIDE SEQUENCE [LARGE SCALE GENOMIC DNA]</scope>
    <source>
        <strain evidence="1 2">NRRL 5646</strain>
    </source>
</reference>
<dbReference type="RefSeq" id="WP_218476163.1">
    <property type="nucleotide sequence ID" value="NZ_BAABJN010000001.1"/>
</dbReference>
<evidence type="ECO:0000313" key="2">
    <source>
        <dbReference type="Proteomes" id="UP000694257"/>
    </source>
</evidence>
<dbReference type="InterPro" id="IPR004378">
    <property type="entry name" value="F420H2_quin_Rdtase"/>
</dbReference>
<evidence type="ECO:0000313" key="1">
    <source>
        <dbReference type="EMBL" id="QXN93852.1"/>
    </source>
</evidence>
<dbReference type="NCBIfam" id="TIGR00026">
    <property type="entry name" value="hi_GC_TIGR00026"/>
    <property type="match status" value="1"/>
</dbReference>
<name>A0ABX8RY05_NOCIO</name>
<sequence length="165" mass="18427">MAENSPHDRVSLTRTGRFVHFASTRLTAISRFHGRVHSSLYRRFGGSMFGKWLGRPVFQLTVIGRKSGEPRSVVLMLIRDGDDLLVSGSFGGNPKPPNWWLNLVAAGGGEVRVGRESWPVTARVVTDPAEYDERWRTLAAQYPDFETYQALTSRKLPIAVLTRAG</sequence>
<accession>A0ABX8RY05</accession>
<keyword evidence="2" id="KW-1185">Reference proteome</keyword>
<gene>
    <name evidence="1" type="ORF">KV110_12765</name>
</gene>
<dbReference type="Proteomes" id="UP000694257">
    <property type="component" value="Chromosome"/>
</dbReference>
<protein>
    <submittedName>
        <fullName evidence="1">Nitroreductase family deazaflavin-dependent oxidoreductase</fullName>
    </submittedName>
</protein>
<dbReference type="PANTHER" id="PTHR39428">
    <property type="entry name" value="F420H(2)-DEPENDENT QUINONE REDUCTASE RV1261C"/>
    <property type="match status" value="1"/>
</dbReference>
<proteinExistence type="predicted"/>
<organism evidence="1 2">
    <name type="scientific">Nocardia iowensis</name>
    <dbReference type="NCBI Taxonomy" id="204891"/>
    <lineage>
        <taxon>Bacteria</taxon>
        <taxon>Bacillati</taxon>
        <taxon>Actinomycetota</taxon>
        <taxon>Actinomycetes</taxon>
        <taxon>Mycobacteriales</taxon>
        <taxon>Nocardiaceae</taxon>
        <taxon>Nocardia</taxon>
    </lineage>
</organism>
<dbReference type="Pfam" id="PF04075">
    <property type="entry name" value="F420H2_quin_red"/>
    <property type="match status" value="1"/>
</dbReference>
<dbReference type="EMBL" id="CP078145">
    <property type="protein sequence ID" value="QXN93852.1"/>
    <property type="molecule type" value="Genomic_DNA"/>
</dbReference>
<dbReference type="PANTHER" id="PTHR39428:SF1">
    <property type="entry name" value="F420H(2)-DEPENDENT QUINONE REDUCTASE RV1261C"/>
    <property type="match status" value="1"/>
</dbReference>